<dbReference type="InterPro" id="IPR007685">
    <property type="entry name" value="RelA_SpoT"/>
</dbReference>
<dbReference type="AlphaFoldDB" id="A0A4R2IP57"/>
<reference evidence="2 3" key="1">
    <citation type="journal article" date="2015" name="Stand. Genomic Sci.">
        <title>Genomic Encyclopedia of Bacterial and Archaeal Type Strains, Phase III: the genomes of soil and plant-associated and newly described type strains.</title>
        <authorList>
            <person name="Whitman W.B."/>
            <person name="Woyke T."/>
            <person name="Klenk H.P."/>
            <person name="Zhou Y."/>
            <person name="Lilburn T.G."/>
            <person name="Beck B.J."/>
            <person name="De Vos P."/>
            <person name="Vandamme P."/>
            <person name="Eisen J.A."/>
            <person name="Garrity G."/>
            <person name="Hugenholtz P."/>
            <person name="Kyrpides N.C."/>
        </authorList>
    </citation>
    <scope>NUCLEOTIDE SEQUENCE [LARGE SCALE GENOMIC DNA]</scope>
    <source>
        <strain evidence="2 3">VKM Ac-2541</strain>
    </source>
</reference>
<dbReference type="SUPFAM" id="SSF81301">
    <property type="entry name" value="Nucleotidyltransferase"/>
    <property type="match status" value="1"/>
</dbReference>
<proteinExistence type="predicted"/>
<evidence type="ECO:0000313" key="2">
    <source>
        <dbReference type="EMBL" id="TCO44505.1"/>
    </source>
</evidence>
<dbReference type="Proteomes" id="UP000295573">
    <property type="component" value="Unassembled WGS sequence"/>
</dbReference>
<dbReference type="CDD" id="cd05399">
    <property type="entry name" value="NT_Rel-Spo_like"/>
    <property type="match status" value="1"/>
</dbReference>
<dbReference type="OrthoDB" id="9801824at2"/>
<comment type="caution">
    <text evidence="2">The sequence shown here is derived from an EMBL/GenBank/DDBJ whole genome shotgun (WGS) entry which is preliminary data.</text>
</comment>
<dbReference type="Gene3D" id="3.30.460.10">
    <property type="entry name" value="Beta Polymerase, domain 2"/>
    <property type="match status" value="1"/>
</dbReference>
<dbReference type="Pfam" id="PF04607">
    <property type="entry name" value="RelA_SpoT"/>
    <property type="match status" value="1"/>
</dbReference>
<dbReference type="EMBL" id="SLWR01000010">
    <property type="protein sequence ID" value="TCO44505.1"/>
    <property type="molecule type" value="Genomic_DNA"/>
</dbReference>
<gene>
    <name evidence="2" type="ORF">EV646_110219</name>
</gene>
<protein>
    <submittedName>
        <fullName evidence="2">RelA/SpoT family protein</fullName>
    </submittedName>
</protein>
<name>A0A4R2IP57_9ACTN</name>
<evidence type="ECO:0000259" key="1">
    <source>
        <dbReference type="SMART" id="SM00954"/>
    </source>
</evidence>
<dbReference type="GO" id="GO:0015969">
    <property type="term" value="P:guanosine tetraphosphate metabolic process"/>
    <property type="evidence" value="ECO:0007669"/>
    <property type="project" value="InterPro"/>
</dbReference>
<dbReference type="InterPro" id="IPR043519">
    <property type="entry name" value="NT_sf"/>
</dbReference>
<dbReference type="RefSeq" id="WP_132153555.1">
    <property type="nucleotide sequence ID" value="NZ_SLWR01000010.1"/>
</dbReference>
<feature type="domain" description="RelA/SpoT" evidence="1">
    <location>
        <begin position="44"/>
        <end position="178"/>
    </location>
</feature>
<keyword evidence="3" id="KW-1185">Reference proteome</keyword>
<accession>A0A4R2IP57</accession>
<organism evidence="2 3">
    <name type="scientific">Kribbella antiqua</name>
    <dbReference type="NCBI Taxonomy" id="2512217"/>
    <lineage>
        <taxon>Bacteria</taxon>
        <taxon>Bacillati</taxon>
        <taxon>Actinomycetota</taxon>
        <taxon>Actinomycetes</taxon>
        <taxon>Propionibacteriales</taxon>
        <taxon>Kribbellaceae</taxon>
        <taxon>Kribbella</taxon>
    </lineage>
</organism>
<evidence type="ECO:0000313" key="3">
    <source>
        <dbReference type="Proteomes" id="UP000295573"/>
    </source>
</evidence>
<dbReference type="PANTHER" id="PTHR41773">
    <property type="entry name" value="GTP PYROPHOSPHATASE-RELATED"/>
    <property type="match status" value="1"/>
</dbReference>
<dbReference type="SMART" id="SM00954">
    <property type="entry name" value="RelA_SpoT"/>
    <property type="match status" value="1"/>
</dbReference>
<sequence length="415" mass="47417">MDLIDEFIAQYTKEYDFYAEASRLAAEMLESDLRAAGVRSLVTFRAKSITRLEEKCRKRHRGKKYQTPAQIYDDIVDLAGVRVALYYPDESDQLDKAIGRLFRPLEPKKEFAPGASTQPNRFPGYTATHYRVQLAESDLSESQQRYSLARIEIQVASVLMHAWSEVEHDLIYKPLQGELSEQEHRILDQLNGLVHAGEVALQLLQKAAELRVSSGERVITNHYDLAAFLLNRIGMHSEEPVTDAELGRVDLLFELLLALDLNTPTALDPYLEILQIELERRPIAEQLVDGLLGDNLGRYTLYRRIREDHQPPGGRPVTESQAYDESGRFLAEWSEFEADVRDHVGPMQLRGAPIMWILQQSDLLTEDEQDEITWLRRVRNHIVHGEMPSVSLLERASSQLAAITSDLRQRRSQSA</sequence>
<dbReference type="PANTHER" id="PTHR41773:SF1">
    <property type="entry name" value="RELA_SPOT DOMAIN-CONTAINING PROTEIN"/>
    <property type="match status" value="1"/>
</dbReference>